<keyword evidence="6" id="KW-0966">Cell projection</keyword>
<dbReference type="SMART" id="SM00858">
    <property type="entry name" value="SAF"/>
    <property type="match status" value="1"/>
</dbReference>
<dbReference type="RefSeq" id="WP_347308697.1">
    <property type="nucleotide sequence ID" value="NZ_JBAJEX010000008.1"/>
</dbReference>
<dbReference type="NCBIfam" id="TIGR03170">
    <property type="entry name" value="flgA_cterm"/>
    <property type="match status" value="1"/>
</dbReference>
<feature type="chain" id="PRO_5044975352" description="Flagella basal body P-ring formation protein FlgA" evidence="4">
    <location>
        <begin position="28"/>
        <end position="232"/>
    </location>
</feature>
<dbReference type="Pfam" id="PF17656">
    <property type="entry name" value="ChapFlgA_N"/>
    <property type="match status" value="1"/>
</dbReference>
<evidence type="ECO:0000256" key="4">
    <source>
        <dbReference type="RuleBase" id="RU362063"/>
    </source>
</evidence>
<dbReference type="CDD" id="cd11614">
    <property type="entry name" value="SAF_CpaB_FlgA_like"/>
    <property type="match status" value="1"/>
</dbReference>
<keyword evidence="6" id="KW-0969">Cilium</keyword>
<dbReference type="PANTHER" id="PTHR36307:SF1">
    <property type="entry name" value="FLAGELLA BASAL BODY P-RING FORMATION PROTEIN FLGA"/>
    <property type="match status" value="1"/>
</dbReference>
<comment type="subcellular location">
    <subcellularLocation>
        <location evidence="1 4">Periplasm</location>
    </subcellularLocation>
</comment>
<evidence type="ECO:0000256" key="1">
    <source>
        <dbReference type="ARBA" id="ARBA00004418"/>
    </source>
</evidence>
<evidence type="ECO:0000256" key="2">
    <source>
        <dbReference type="ARBA" id="ARBA00022729"/>
    </source>
</evidence>
<dbReference type="PANTHER" id="PTHR36307">
    <property type="entry name" value="FLAGELLA BASAL BODY P-RING FORMATION PROTEIN FLGA"/>
    <property type="match status" value="1"/>
</dbReference>
<dbReference type="Proteomes" id="UP001482231">
    <property type="component" value="Unassembled WGS sequence"/>
</dbReference>
<dbReference type="InterPro" id="IPR041231">
    <property type="entry name" value="FlgA_N"/>
</dbReference>
<feature type="domain" description="SAF" evidence="5">
    <location>
        <begin position="108"/>
        <end position="170"/>
    </location>
</feature>
<comment type="function">
    <text evidence="4">Involved in the assembly process of the P-ring formation. It may associate with FlgF on the rod constituting a structure essential for the P-ring assembly or may act as a modulator protein for the P-ring assembly.</text>
</comment>
<dbReference type="InterPro" id="IPR013974">
    <property type="entry name" value="SAF"/>
</dbReference>
<evidence type="ECO:0000313" key="7">
    <source>
        <dbReference type="Proteomes" id="UP001482231"/>
    </source>
</evidence>
<protein>
    <recommendedName>
        <fullName evidence="4">Flagella basal body P-ring formation protein FlgA</fullName>
    </recommendedName>
</protein>
<evidence type="ECO:0000259" key="5">
    <source>
        <dbReference type="SMART" id="SM00858"/>
    </source>
</evidence>
<keyword evidence="3 4" id="KW-0574">Periplasm</keyword>
<dbReference type="EMBL" id="JBAJEX010000008">
    <property type="protein sequence ID" value="MEO1767587.1"/>
    <property type="molecule type" value="Genomic_DNA"/>
</dbReference>
<comment type="caution">
    <text evidence="6">The sequence shown here is derived from an EMBL/GenBank/DDBJ whole genome shotgun (WGS) entry which is preliminary data.</text>
</comment>
<evidence type="ECO:0000256" key="3">
    <source>
        <dbReference type="ARBA" id="ARBA00022764"/>
    </source>
</evidence>
<organism evidence="6 7">
    <name type="scientific">Thiobacter aerophilum</name>
    <dbReference type="NCBI Taxonomy" id="3121275"/>
    <lineage>
        <taxon>Bacteria</taxon>
        <taxon>Pseudomonadati</taxon>
        <taxon>Pseudomonadota</taxon>
        <taxon>Betaproteobacteria</taxon>
        <taxon>Burkholderiales</taxon>
        <taxon>Thiobacteraceae</taxon>
        <taxon>Thiobacter</taxon>
    </lineage>
</organism>
<evidence type="ECO:0000313" key="6">
    <source>
        <dbReference type="EMBL" id="MEO1767587.1"/>
    </source>
</evidence>
<keyword evidence="2 4" id="KW-0732">Signal</keyword>
<comment type="similarity">
    <text evidence="4">Belongs to the FlgA family.</text>
</comment>
<keyword evidence="7" id="KW-1185">Reference proteome</keyword>
<dbReference type="InterPro" id="IPR017585">
    <property type="entry name" value="SAF_FlgA"/>
</dbReference>
<gene>
    <name evidence="6" type="primary">flgA</name>
    <name evidence="6" type="ORF">V6E02_10230</name>
</gene>
<dbReference type="InterPro" id="IPR039246">
    <property type="entry name" value="Flagellar_FlgA"/>
</dbReference>
<keyword evidence="6" id="KW-0282">Flagellum</keyword>
<keyword evidence="4" id="KW-1005">Bacterial flagellum biogenesis</keyword>
<dbReference type="Gene3D" id="3.90.1210.10">
    <property type="entry name" value="Antifreeze-like/N-acetylneuraminic acid synthase C-terminal domain"/>
    <property type="match status" value="1"/>
</dbReference>
<reference evidence="6 7" key="1">
    <citation type="submission" date="2024-02" db="EMBL/GenBank/DDBJ databases">
        <title>New thermophilic sulfur-oxidizing bacteria from a hot springs of the Uzon caldera (Kamchatka, Russia).</title>
        <authorList>
            <person name="Dukat A.M."/>
            <person name="Elcheninov A.G."/>
            <person name="Frolov E.N."/>
        </authorList>
    </citation>
    <scope>NUCLEOTIDE SEQUENCE [LARGE SCALE GENOMIC DNA]</scope>
    <source>
        <strain evidence="6 7">AK1</strain>
    </source>
</reference>
<accession>A0ABV0EJK0</accession>
<name>A0ABV0EJK0_9BURK</name>
<proteinExistence type="inferred from homology"/>
<sequence>MTRATLARLRRSIQLGLMLLPAFSALAAPDTLRREVERFAYQQLAGQAGEIRVEVGSVDPGLRLPACQRLQVFLPPGVRLWGSVNVGVRCAAGANWTVYVPVTVRVQLPVVTAARPLPAGRQLTREDLVVQTQEVTELPSGLLTDPAQAVGQTLNVGLLPGYPLRQDMLRAPLVIRQGQIVKLIAQGSGFSVSAEGRALNNASAGQSVQVRTASGQTVSGVARPDGSVEVSY</sequence>
<dbReference type="Pfam" id="PF13144">
    <property type="entry name" value="ChapFlgA"/>
    <property type="match status" value="1"/>
</dbReference>
<dbReference type="Gene3D" id="2.30.30.760">
    <property type="match status" value="1"/>
</dbReference>
<feature type="signal peptide" evidence="4">
    <location>
        <begin position="1"/>
        <end position="27"/>
    </location>
</feature>